<dbReference type="AlphaFoldDB" id="A0A381YRS5"/>
<name>A0A381YRS5_9ZZZZ</name>
<dbReference type="PANTHER" id="PTHR37833:SF1">
    <property type="entry name" value="SIGNAL PEPTIDE PROTEIN"/>
    <property type="match status" value="1"/>
</dbReference>
<evidence type="ECO:0008006" key="2">
    <source>
        <dbReference type="Google" id="ProtNLM"/>
    </source>
</evidence>
<sequence>MKITKKNIKVSIYAFLTAFSISLFLTSCGSDPSKKIKKENIESAKERINSNFDYPSIDFDKTNHDFGEIVDGDIVETTFTFTNSGNSDLKILNASGSCGCTVPEYPRDTPIKPGESSFIKVKFDSSNKPGMQRKTVTLVTNTSKGKELLNIKAFVLPKNN</sequence>
<dbReference type="PANTHER" id="PTHR37833">
    <property type="entry name" value="LIPOPROTEIN-RELATED"/>
    <property type="match status" value="1"/>
</dbReference>
<dbReference type="InterPro" id="IPR013783">
    <property type="entry name" value="Ig-like_fold"/>
</dbReference>
<organism evidence="1">
    <name type="scientific">marine metagenome</name>
    <dbReference type="NCBI Taxonomy" id="408172"/>
    <lineage>
        <taxon>unclassified sequences</taxon>
        <taxon>metagenomes</taxon>
        <taxon>ecological metagenomes</taxon>
    </lineage>
</organism>
<dbReference type="EMBL" id="UINC01018886">
    <property type="protein sequence ID" value="SVA79654.1"/>
    <property type="molecule type" value="Genomic_DNA"/>
</dbReference>
<evidence type="ECO:0000313" key="1">
    <source>
        <dbReference type="EMBL" id="SVA79654.1"/>
    </source>
</evidence>
<proteinExistence type="predicted"/>
<gene>
    <name evidence="1" type="ORF">METZ01_LOCUS132508</name>
</gene>
<dbReference type="PROSITE" id="PS51257">
    <property type="entry name" value="PROKAR_LIPOPROTEIN"/>
    <property type="match status" value="1"/>
</dbReference>
<dbReference type="Pfam" id="PF07610">
    <property type="entry name" value="DUF1573"/>
    <property type="match status" value="1"/>
</dbReference>
<reference evidence="1" key="1">
    <citation type="submission" date="2018-05" db="EMBL/GenBank/DDBJ databases">
        <authorList>
            <person name="Lanie J.A."/>
            <person name="Ng W.-L."/>
            <person name="Kazmierczak K.M."/>
            <person name="Andrzejewski T.M."/>
            <person name="Davidsen T.M."/>
            <person name="Wayne K.J."/>
            <person name="Tettelin H."/>
            <person name="Glass J.I."/>
            <person name="Rusch D."/>
            <person name="Podicherti R."/>
            <person name="Tsui H.-C.T."/>
            <person name="Winkler M.E."/>
        </authorList>
    </citation>
    <scope>NUCLEOTIDE SEQUENCE</scope>
</reference>
<protein>
    <recommendedName>
        <fullName evidence="2">DUF1573 domain-containing protein</fullName>
    </recommendedName>
</protein>
<dbReference type="Gene3D" id="2.60.40.10">
    <property type="entry name" value="Immunoglobulins"/>
    <property type="match status" value="1"/>
</dbReference>
<dbReference type="InterPro" id="IPR011467">
    <property type="entry name" value="DUF1573"/>
</dbReference>
<accession>A0A381YRS5</accession>